<sequence length="271" mass="29667">MPEPKLSAKNQARWELPLDRYSAQIVDLPGIAVRVMVQACIEKRGWPWAVTTAEAGAKPGESWNDARQKLFSVALAEKYGYGNSSELDLSAPQQAELRAVDKANREIDADADSDIDECFSRGQKAIGLTPNAAPWDLANSLAVQAYNASLVTKPVLAATATWRKCMAGVGVPDLPRSPDLMPSPSMIGSGRGVDEPWTKDVVDPEERRVAVADAKCQESSGYFDAAYTAEWDAEVKLLLENADELERYDKQMQAMNRKARKVIAHYAPSAK</sequence>
<proteinExistence type="predicted"/>
<dbReference type="RefSeq" id="WP_286343498.1">
    <property type="nucleotide sequence ID" value="NZ_AP027732.1"/>
</dbReference>
<keyword evidence="2" id="KW-1185">Reference proteome</keyword>
<organism evidence="1 2">
    <name type="scientific">Frondihabitans sucicola</name>
    <dbReference type="NCBI Taxonomy" id="1268041"/>
    <lineage>
        <taxon>Bacteria</taxon>
        <taxon>Bacillati</taxon>
        <taxon>Actinomycetota</taxon>
        <taxon>Actinomycetes</taxon>
        <taxon>Micrococcales</taxon>
        <taxon>Microbacteriaceae</taxon>
        <taxon>Frondihabitans</taxon>
    </lineage>
</organism>
<evidence type="ECO:0000313" key="2">
    <source>
        <dbReference type="Proteomes" id="UP001321486"/>
    </source>
</evidence>
<accession>A0ABN6Y3N6</accession>
<dbReference type="EMBL" id="AP027732">
    <property type="protein sequence ID" value="BDZ50490.1"/>
    <property type="molecule type" value="Genomic_DNA"/>
</dbReference>
<evidence type="ECO:0000313" key="1">
    <source>
        <dbReference type="EMBL" id="BDZ50490.1"/>
    </source>
</evidence>
<dbReference type="Proteomes" id="UP001321486">
    <property type="component" value="Chromosome"/>
</dbReference>
<gene>
    <name evidence="1" type="ORF">GCM10025867_27310</name>
</gene>
<protein>
    <submittedName>
        <fullName evidence="1">Uncharacterized protein</fullName>
    </submittedName>
</protein>
<reference evidence="2" key="1">
    <citation type="journal article" date="2019" name="Int. J. Syst. Evol. Microbiol.">
        <title>The Global Catalogue of Microorganisms (GCM) 10K type strain sequencing project: providing services to taxonomists for standard genome sequencing and annotation.</title>
        <authorList>
            <consortium name="The Broad Institute Genomics Platform"/>
            <consortium name="The Broad Institute Genome Sequencing Center for Infectious Disease"/>
            <person name="Wu L."/>
            <person name="Ma J."/>
        </authorList>
    </citation>
    <scope>NUCLEOTIDE SEQUENCE [LARGE SCALE GENOMIC DNA]</scope>
    <source>
        <strain evidence="2">NBRC 108728</strain>
    </source>
</reference>
<name>A0ABN6Y3N6_9MICO</name>